<dbReference type="Pfam" id="PF03449">
    <property type="entry name" value="GreA_GreB_N"/>
    <property type="match status" value="1"/>
</dbReference>
<dbReference type="GO" id="GO:0006354">
    <property type="term" value="P:DNA-templated transcription elongation"/>
    <property type="evidence" value="ECO:0007669"/>
    <property type="project" value="TreeGrafter"/>
</dbReference>
<reference evidence="12 13" key="1">
    <citation type="journal article" date="2015" name="Nature">
        <title>rRNA introns, odd ribosomes, and small enigmatic genomes across a large radiation of phyla.</title>
        <authorList>
            <person name="Brown C.T."/>
            <person name="Hug L.A."/>
            <person name="Thomas B.C."/>
            <person name="Sharon I."/>
            <person name="Castelle C.J."/>
            <person name="Singh A."/>
            <person name="Wilkins M.J."/>
            <person name="Williams K.H."/>
            <person name="Banfield J.F."/>
        </authorList>
    </citation>
    <scope>NUCLEOTIDE SEQUENCE [LARGE SCALE GENOMIC DNA]</scope>
</reference>
<keyword evidence="3 8" id="KW-0805">Transcription regulation</keyword>
<evidence type="ECO:0000256" key="6">
    <source>
        <dbReference type="ARBA" id="ARBA00024916"/>
    </source>
</evidence>
<dbReference type="GO" id="GO:0003746">
    <property type="term" value="F:translation elongation factor activity"/>
    <property type="evidence" value="ECO:0007669"/>
    <property type="project" value="UniProtKB-KW"/>
</dbReference>
<evidence type="ECO:0000256" key="1">
    <source>
        <dbReference type="ARBA" id="ARBA00008213"/>
    </source>
</evidence>
<evidence type="ECO:0000256" key="2">
    <source>
        <dbReference type="ARBA" id="ARBA00013729"/>
    </source>
</evidence>
<dbReference type="InterPro" id="IPR018151">
    <property type="entry name" value="TF_GreA/GreB_CS"/>
</dbReference>
<accession>A0A0G0QUT5</accession>
<dbReference type="NCBIfam" id="TIGR01462">
    <property type="entry name" value="greA"/>
    <property type="match status" value="1"/>
</dbReference>
<name>A0A0G0QUT5_9BACT</name>
<dbReference type="PIRSF" id="PIRSF006092">
    <property type="entry name" value="GreA_GreB"/>
    <property type="match status" value="1"/>
</dbReference>
<dbReference type="HAMAP" id="MF_00105">
    <property type="entry name" value="GreA_GreB"/>
    <property type="match status" value="1"/>
</dbReference>
<comment type="function">
    <text evidence="6 8 9">Necessary for efficient RNA polymerase transcription elongation past template-encoded arresting sites. The arresting sites in DNA have the property of trapping a certain fraction of elongating RNA polymerases that pass through, resulting in locked ternary complexes. Cleavage of the nascent transcript by cleavage factors such as GreA or GreB allows the resumption of elongation from the new 3'terminus. GreA releases sequences of 2 to 3 nucleotides.</text>
</comment>
<dbReference type="InterPro" id="IPR023459">
    <property type="entry name" value="Tscrpt_elong_fac_GreA/B_fam"/>
</dbReference>
<evidence type="ECO:0000256" key="5">
    <source>
        <dbReference type="ARBA" id="ARBA00023163"/>
    </source>
</evidence>
<keyword evidence="5 8" id="KW-0804">Transcription</keyword>
<dbReference type="SUPFAM" id="SSF54534">
    <property type="entry name" value="FKBP-like"/>
    <property type="match status" value="1"/>
</dbReference>
<dbReference type="GO" id="GO:0032784">
    <property type="term" value="P:regulation of DNA-templated transcription elongation"/>
    <property type="evidence" value="ECO:0007669"/>
    <property type="project" value="UniProtKB-UniRule"/>
</dbReference>
<evidence type="ECO:0000259" key="11">
    <source>
        <dbReference type="Pfam" id="PF03449"/>
    </source>
</evidence>
<dbReference type="InterPro" id="IPR001437">
    <property type="entry name" value="Tscrpt_elong_fac_GreA/B_C"/>
</dbReference>
<evidence type="ECO:0000256" key="4">
    <source>
        <dbReference type="ARBA" id="ARBA00023125"/>
    </source>
</evidence>
<gene>
    <name evidence="8" type="primary">greA</name>
    <name evidence="12" type="ORF">UT78_C0001G0124</name>
</gene>
<evidence type="ECO:0000256" key="9">
    <source>
        <dbReference type="RuleBase" id="RU000556"/>
    </source>
</evidence>
<dbReference type="Proteomes" id="UP000034301">
    <property type="component" value="Unassembled WGS sequence"/>
</dbReference>
<keyword evidence="4 8" id="KW-0238">DNA-binding</keyword>
<dbReference type="NCBIfam" id="NF001263">
    <property type="entry name" value="PRK00226.1-4"/>
    <property type="match status" value="1"/>
</dbReference>
<keyword evidence="12" id="KW-0648">Protein biosynthesis</keyword>
<evidence type="ECO:0000256" key="8">
    <source>
        <dbReference type="HAMAP-Rule" id="MF_00105"/>
    </source>
</evidence>
<dbReference type="InterPro" id="IPR036805">
    <property type="entry name" value="Tscrpt_elong_fac_GreA/B_N_sf"/>
</dbReference>
<dbReference type="AlphaFoldDB" id="A0A0G0QUT5"/>
<dbReference type="PROSITE" id="PS00829">
    <property type="entry name" value="GREAB_1"/>
    <property type="match status" value="1"/>
</dbReference>
<dbReference type="SUPFAM" id="SSF46557">
    <property type="entry name" value="GreA transcript cleavage protein, N-terminal domain"/>
    <property type="match status" value="1"/>
</dbReference>
<protein>
    <recommendedName>
        <fullName evidence="2 8">Transcription elongation factor GreA</fullName>
    </recommendedName>
    <alternativeName>
        <fullName evidence="7 8">Transcript cleavage factor GreA</fullName>
    </alternativeName>
</protein>
<feature type="domain" description="Transcription elongation factor GreA/GreB C-terminal" evidence="10">
    <location>
        <begin position="83"/>
        <end position="162"/>
    </location>
</feature>
<evidence type="ECO:0000256" key="7">
    <source>
        <dbReference type="ARBA" id="ARBA00030776"/>
    </source>
</evidence>
<evidence type="ECO:0000313" key="12">
    <source>
        <dbReference type="EMBL" id="KKR43938.1"/>
    </source>
</evidence>
<dbReference type="Gene3D" id="1.10.287.180">
    <property type="entry name" value="Transcription elongation factor, GreA/GreB, N-terminal domain"/>
    <property type="match status" value="1"/>
</dbReference>
<dbReference type="PATRIC" id="fig|1618776.3.peg.132"/>
<organism evidence="12 13">
    <name type="scientific">Candidatus Nomurabacteria bacterium GW2011_GWF2_40_12</name>
    <dbReference type="NCBI Taxonomy" id="1618776"/>
    <lineage>
        <taxon>Bacteria</taxon>
        <taxon>Candidatus Nomuraibacteriota</taxon>
    </lineage>
</organism>
<keyword evidence="12" id="KW-0251">Elongation factor</keyword>
<dbReference type="InterPro" id="IPR028624">
    <property type="entry name" value="Tscrpt_elong_fac_GreA/B"/>
</dbReference>
<evidence type="ECO:0000259" key="10">
    <source>
        <dbReference type="Pfam" id="PF01272"/>
    </source>
</evidence>
<dbReference type="PANTHER" id="PTHR30437:SF4">
    <property type="entry name" value="TRANSCRIPTION ELONGATION FACTOR GREA"/>
    <property type="match status" value="1"/>
</dbReference>
<dbReference type="PANTHER" id="PTHR30437">
    <property type="entry name" value="TRANSCRIPTION ELONGATION FACTOR GREA"/>
    <property type="match status" value="1"/>
</dbReference>
<comment type="caution">
    <text evidence="12">The sequence shown here is derived from an EMBL/GenBank/DDBJ whole genome shotgun (WGS) entry which is preliminary data.</text>
</comment>
<dbReference type="Pfam" id="PF01272">
    <property type="entry name" value="GreA_GreB"/>
    <property type="match status" value="1"/>
</dbReference>
<dbReference type="EMBL" id="LBYC01000001">
    <property type="protein sequence ID" value="KKR43938.1"/>
    <property type="molecule type" value="Genomic_DNA"/>
</dbReference>
<feature type="domain" description="Transcription elongation factor GreA/GreB N-terminal" evidence="11">
    <location>
        <begin position="6"/>
        <end position="74"/>
    </location>
</feature>
<evidence type="ECO:0000256" key="3">
    <source>
        <dbReference type="ARBA" id="ARBA00023015"/>
    </source>
</evidence>
<sequence>MQQDGNYITEEKRQALLAELKDLKGPKRKEILESLEYAKSLGDLSENAEYHQVREEQGKLEERIVKIARILESSETVKGSGGDVIEIGSKVVVQKIDAKGLSADKAEEKKYVIVGSEEADMVNGKISNKSPFGKALFGKKKDDKVSFKTPNGLVDYKILDVS</sequence>
<comment type="similarity">
    <text evidence="1 8 9">Belongs to the GreA/GreB family.</text>
</comment>
<dbReference type="FunFam" id="1.10.287.180:FF:000001">
    <property type="entry name" value="Transcription elongation factor GreA"/>
    <property type="match status" value="1"/>
</dbReference>
<dbReference type="InterPro" id="IPR036953">
    <property type="entry name" value="GreA/GreB_C_sf"/>
</dbReference>
<evidence type="ECO:0000313" key="13">
    <source>
        <dbReference type="Proteomes" id="UP000034301"/>
    </source>
</evidence>
<dbReference type="InterPro" id="IPR006359">
    <property type="entry name" value="Tscrpt_elong_fac_GreA"/>
</dbReference>
<dbReference type="GO" id="GO:0070063">
    <property type="term" value="F:RNA polymerase binding"/>
    <property type="evidence" value="ECO:0007669"/>
    <property type="project" value="InterPro"/>
</dbReference>
<dbReference type="GO" id="GO:0003677">
    <property type="term" value="F:DNA binding"/>
    <property type="evidence" value="ECO:0007669"/>
    <property type="project" value="UniProtKB-UniRule"/>
</dbReference>
<proteinExistence type="inferred from homology"/>
<dbReference type="Gene3D" id="3.10.50.30">
    <property type="entry name" value="Transcription elongation factor, GreA/GreB, C-terminal domain"/>
    <property type="match status" value="1"/>
</dbReference>
<dbReference type="InterPro" id="IPR022691">
    <property type="entry name" value="Tscrpt_elong_fac_GreA/B_N"/>
</dbReference>